<keyword evidence="3" id="KW-1185">Reference proteome</keyword>
<evidence type="ECO:0000313" key="2">
    <source>
        <dbReference type="EMBL" id="KAK8730831.1"/>
    </source>
</evidence>
<protein>
    <submittedName>
        <fullName evidence="2">Uncharacterized protein</fullName>
    </submittedName>
</protein>
<organism evidence="2 3">
    <name type="scientific">Cherax quadricarinatus</name>
    <name type="common">Australian red claw crayfish</name>
    <dbReference type="NCBI Taxonomy" id="27406"/>
    <lineage>
        <taxon>Eukaryota</taxon>
        <taxon>Metazoa</taxon>
        <taxon>Ecdysozoa</taxon>
        <taxon>Arthropoda</taxon>
        <taxon>Crustacea</taxon>
        <taxon>Multicrustacea</taxon>
        <taxon>Malacostraca</taxon>
        <taxon>Eumalacostraca</taxon>
        <taxon>Eucarida</taxon>
        <taxon>Decapoda</taxon>
        <taxon>Pleocyemata</taxon>
        <taxon>Astacidea</taxon>
        <taxon>Parastacoidea</taxon>
        <taxon>Parastacidae</taxon>
        <taxon>Cherax</taxon>
    </lineage>
</organism>
<gene>
    <name evidence="2" type="ORF">OTU49_007955</name>
</gene>
<evidence type="ECO:0000313" key="3">
    <source>
        <dbReference type="Proteomes" id="UP001445076"/>
    </source>
</evidence>
<dbReference type="AlphaFoldDB" id="A0AAW0WTW3"/>
<feature type="region of interest" description="Disordered" evidence="1">
    <location>
        <begin position="247"/>
        <end position="286"/>
    </location>
</feature>
<accession>A0AAW0WTW3</accession>
<feature type="compositionally biased region" description="Low complexity" evidence="1">
    <location>
        <begin position="249"/>
        <end position="271"/>
    </location>
</feature>
<sequence>MDAVSCTPPESDIPTEWAVKSAKLEFFWEFVGQAGNVPLDITQSILADYKISAEQAVCSGIRCQTGGYIQCPKCSTPWIAGFCRSRLLGCPRNAHKMKTLLKKERRHPKKLTSKEKMQISSFRLRKNSIEVSCLICKYKMRELCSIPVKEKPIDEAKPEVIKKKKKKKRVKEVNAGLLLSSSIIQNDASLTPKAAPVSTITSQESNLRVKNKKRYGKFLKINSNENRSVDFSCTDDKILHRRLAEITTKSSHSSQSKSGSKSFSGSKLGSGWESSNIEEKREKQKKLSRLKNALLNDVQKHNSKDKQTLGDFLASLI</sequence>
<proteinExistence type="predicted"/>
<dbReference type="EMBL" id="JARKIK010000063">
    <property type="protein sequence ID" value="KAK8730831.1"/>
    <property type="molecule type" value="Genomic_DNA"/>
</dbReference>
<reference evidence="2 3" key="1">
    <citation type="journal article" date="2024" name="BMC Genomics">
        <title>Genome assembly of redclaw crayfish (Cherax quadricarinatus) provides insights into its immune adaptation and hypoxia tolerance.</title>
        <authorList>
            <person name="Liu Z."/>
            <person name="Zheng J."/>
            <person name="Li H."/>
            <person name="Fang K."/>
            <person name="Wang S."/>
            <person name="He J."/>
            <person name="Zhou D."/>
            <person name="Weng S."/>
            <person name="Chi M."/>
            <person name="Gu Z."/>
            <person name="He J."/>
            <person name="Li F."/>
            <person name="Wang M."/>
        </authorList>
    </citation>
    <scope>NUCLEOTIDE SEQUENCE [LARGE SCALE GENOMIC DNA]</scope>
    <source>
        <strain evidence="2">ZL_2023a</strain>
    </source>
</reference>
<comment type="caution">
    <text evidence="2">The sequence shown here is derived from an EMBL/GenBank/DDBJ whole genome shotgun (WGS) entry which is preliminary data.</text>
</comment>
<name>A0AAW0WTW3_CHEQU</name>
<dbReference type="Proteomes" id="UP001445076">
    <property type="component" value="Unassembled WGS sequence"/>
</dbReference>
<evidence type="ECO:0000256" key="1">
    <source>
        <dbReference type="SAM" id="MobiDB-lite"/>
    </source>
</evidence>